<feature type="signal peptide" evidence="1">
    <location>
        <begin position="1"/>
        <end position="18"/>
    </location>
</feature>
<protein>
    <recommendedName>
        <fullName evidence="4">Secreted protein</fullName>
    </recommendedName>
</protein>
<dbReference type="Proteomes" id="UP000237441">
    <property type="component" value="Unassembled WGS sequence"/>
</dbReference>
<dbReference type="AlphaFoldDB" id="A0A2S7YEH1"/>
<dbReference type="EMBL" id="JRHA01000004">
    <property type="protein sequence ID" value="PQK14404.1"/>
    <property type="molecule type" value="Genomic_DNA"/>
</dbReference>
<proteinExistence type="predicted"/>
<evidence type="ECO:0000313" key="3">
    <source>
        <dbReference type="Proteomes" id="UP000237441"/>
    </source>
</evidence>
<organism evidence="2 3">
    <name type="scientific">Beauveria bassiana</name>
    <name type="common">White muscardine disease fungus</name>
    <name type="synonym">Tritirachium shiotae</name>
    <dbReference type="NCBI Taxonomy" id="176275"/>
    <lineage>
        <taxon>Eukaryota</taxon>
        <taxon>Fungi</taxon>
        <taxon>Dikarya</taxon>
        <taxon>Ascomycota</taxon>
        <taxon>Pezizomycotina</taxon>
        <taxon>Sordariomycetes</taxon>
        <taxon>Hypocreomycetidae</taxon>
        <taxon>Hypocreales</taxon>
        <taxon>Cordycipitaceae</taxon>
        <taxon>Beauveria</taxon>
    </lineage>
</organism>
<gene>
    <name evidence="2" type="ORF">BB8028_0004g13340</name>
</gene>
<evidence type="ECO:0000256" key="1">
    <source>
        <dbReference type="SAM" id="SignalP"/>
    </source>
</evidence>
<accession>A0A2S7YEH1</accession>
<feature type="chain" id="PRO_5015531028" description="Secreted protein" evidence="1">
    <location>
        <begin position="19"/>
        <end position="124"/>
    </location>
</feature>
<evidence type="ECO:0008006" key="4">
    <source>
        <dbReference type="Google" id="ProtNLM"/>
    </source>
</evidence>
<sequence length="124" mass="13925">MTPSCRLFLLYVTSFCEAHQDSARLQATKKETPRQIFAPLALCIASKISVWLIVTETALNPRARLTRAYGASRELATAQIDLARPQGERTHKGRPWLTPIAARLEIRQILQIRPASSRPSQLFA</sequence>
<reference evidence="2 3" key="1">
    <citation type="submission" date="2016-07" db="EMBL/GenBank/DDBJ databases">
        <title>Comparative genomics of the entomopathogenic fungus Beauveria bassiana.</title>
        <authorList>
            <person name="Valero Jimenez C.A."/>
            <person name="Zwaan B.J."/>
            <person name="Van Kan J.A."/>
            <person name="Takken W."/>
            <person name="Debets A.J."/>
            <person name="Schoustra S.E."/>
            <person name="Koenraadt C.J."/>
        </authorList>
    </citation>
    <scope>NUCLEOTIDE SEQUENCE [LARGE SCALE GENOMIC DNA]</scope>
    <source>
        <strain evidence="2 3">ARSEF 8028</strain>
    </source>
</reference>
<evidence type="ECO:0000313" key="2">
    <source>
        <dbReference type="EMBL" id="PQK14404.1"/>
    </source>
</evidence>
<comment type="caution">
    <text evidence="2">The sequence shown here is derived from an EMBL/GenBank/DDBJ whole genome shotgun (WGS) entry which is preliminary data.</text>
</comment>
<name>A0A2S7YEH1_BEABA</name>
<keyword evidence="1" id="KW-0732">Signal</keyword>